<dbReference type="Proteomes" id="UP000642748">
    <property type="component" value="Unassembled WGS sequence"/>
</dbReference>
<organism evidence="1 2">
    <name type="scientific">Rugosimonospora africana</name>
    <dbReference type="NCBI Taxonomy" id="556532"/>
    <lineage>
        <taxon>Bacteria</taxon>
        <taxon>Bacillati</taxon>
        <taxon>Actinomycetota</taxon>
        <taxon>Actinomycetes</taxon>
        <taxon>Micromonosporales</taxon>
        <taxon>Micromonosporaceae</taxon>
        <taxon>Rugosimonospora</taxon>
    </lineage>
</organism>
<dbReference type="EMBL" id="BONZ01000068">
    <property type="protein sequence ID" value="GIH18652.1"/>
    <property type="molecule type" value="Genomic_DNA"/>
</dbReference>
<comment type="caution">
    <text evidence="1">The sequence shown here is derived from an EMBL/GenBank/DDBJ whole genome shotgun (WGS) entry which is preliminary data.</text>
</comment>
<accession>A0A8J3QYU4</accession>
<dbReference type="AlphaFoldDB" id="A0A8J3QYU4"/>
<sequence>MVATTGRIEVGFQPSRVNGWFLKAFARPYVSVGGTEHAGSWSAPVTVEAPVGTQRVCAYVRYRGTRWNLGARPTVVDVEPGSRITLTARNGWANSSTFTLSPPARS</sequence>
<reference evidence="1" key="1">
    <citation type="submission" date="2021-01" db="EMBL/GenBank/DDBJ databases">
        <title>Whole genome shotgun sequence of Rugosimonospora africana NBRC 104875.</title>
        <authorList>
            <person name="Komaki H."/>
            <person name="Tamura T."/>
        </authorList>
    </citation>
    <scope>NUCLEOTIDE SEQUENCE</scope>
    <source>
        <strain evidence="1">NBRC 104875</strain>
    </source>
</reference>
<evidence type="ECO:0000313" key="1">
    <source>
        <dbReference type="EMBL" id="GIH18652.1"/>
    </source>
</evidence>
<evidence type="ECO:0000313" key="2">
    <source>
        <dbReference type="Proteomes" id="UP000642748"/>
    </source>
</evidence>
<proteinExistence type="predicted"/>
<protein>
    <submittedName>
        <fullName evidence="1">Uncharacterized protein</fullName>
    </submittedName>
</protein>
<dbReference type="RefSeq" id="WP_203922144.1">
    <property type="nucleotide sequence ID" value="NZ_BONZ01000068.1"/>
</dbReference>
<name>A0A8J3QYU4_9ACTN</name>
<keyword evidence="2" id="KW-1185">Reference proteome</keyword>
<gene>
    <name evidence="1" type="ORF">Raf01_68240</name>
</gene>